<protein>
    <submittedName>
        <fullName evidence="2">Uncharacterized protein</fullName>
    </submittedName>
</protein>
<dbReference type="Proteomes" id="UP000305751">
    <property type="component" value="Unassembled WGS sequence"/>
</dbReference>
<evidence type="ECO:0000313" key="2">
    <source>
        <dbReference type="EMBL" id="TGY08791.1"/>
    </source>
</evidence>
<gene>
    <name evidence="1" type="ORF">E4T97_10910</name>
    <name evidence="2" type="ORF">E5356_00750</name>
</gene>
<dbReference type="AlphaFoldDB" id="A0A4S2B4I0"/>
<sequence length="118" mass="13680">MLTRYNLPQNIRIDIPSDSMIVIRSSSEFDNRFKGYTDELSKIDFNKYDLAYIQGASPTGIEDFNVQWNVDTTPYELSINIKNNITTQYQIWSLAYLIAKRKNNDVVASVVYDNAIDR</sequence>
<keyword evidence="4" id="KW-1185">Reference proteome</keyword>
<comment type="caution">
    <text evidence="2">The sequence shown here is derived from an EMBL/GenBank/DDBJ whole genome shotgun (WGS) entry which is preliminary data.</text>
</comment>
<dbReference type="EMBL" id="SRZA01000001">
    <property type="protein sequence ID" value="TGY08791.1"/>
    <property type="molecule type" value="Genomic_DNA"/>
</dbReference>
<name>A0A4S2B4I0_9BACE</name>
<dbReference type="Proteomes" id="UP000298073">
    <property type="component" value="Unassembled WGS sequence"/>
</dbReference>
<accession>A0A4S2B4I0</accession>
<reference evidence="2 4" key="2">
    <citation type="submission" date="2019-04" db="EMBL/GenBank/DDBJ databases">
        <title>Microbes associate with the intestines of laboratory mice.</title>
        <authorList>
            <person name="Navarre W."/>
            <person name="Wong E."/>
            <person name="Huang K."/>
            <person name="Tropini C."/>
            <person name="Ng K."/>
            <person name="Yu B."/>
        </authorList>
    </citation>
    <scope>NUCLEOTIDE SEQUENCE [LARGE SCALE GENOMIC DNA]</scope>
    <source>
        <strain evidence="2 4">NM70_E10</strain>
    </source>
</reference>
<proteinExistence type="predicted"/>
<evidence type="ECO:0000313" key="3">
    <source>
        <dbReference type="Proteomes" id="UP000298073"/>
    </source>
</evidence>
<dbReference type="EMBL" id="SPPV01000021">
    <property type="protein sequence ID" value="TFU49279.1"/>
    <property type="molecule type" value="Genomic_DNA"/>
</dbReference>
<organism evidence="2 4">
    <name type="scientific">Bacteroides acidifaciens</name>
    <dbReference type="NCBI Taxonomy" id="85831"/>
    <lineage>
        <taxon>Bacteria</taxon>
        <taxon>Pseudomonadati</taxon>
        <taxon>Bacteroidota</taxon>
        <taxon>Bacteroidia</taxon>
        <taxon>Bacteroidales</taxon>
        <taxon>Bacteroidaceae</taxon>
        <taxon>Bacteroides</taxon>
    </lineage>
</organism>
<dbReference type="RefSeq" id="WP_135037947.1">
    <property type="nucleotide sequence ID" value="NZ_CABIXU010000024.1"/>
</dbReference>
<evidence type="ECO:0000313" key="1">
    <source>
        <dbReference type="EMBL" id="TFU49279.1"/>
    </source>
</evidence>
<evidence type="ECO:0000313" key="4">
    <source>
        <dbReference type="Proteomes" id="UP000305751"/>
    </source>
</evidence>
<reference evidence="1 3" key="1">
    <citation type="submission" date="2019-03" db="EMBL/GenBank/DDBJ databases">
        <title>Diversity of the mouse oral microbiome.</title>
        <authorList>
            <person name="Joseph S."/>
            <person name="Aduse-Opoku J."/>
            <person name="Curtis M."/>
            <person name="Wade W."/>
            <person name="Hashim A."/>
        </authorList>
    </citation>
    <scope>NUCLEOTIDE SEQUENCE [LARGE SCALE GENOMIC DNA]</scope>
    <source>
        <strain evidence="1 3">P2318</strain>
    </source>
</reference>